<evidence type="ECO:0000256" key="9">
    <source>
        <dbReference type="PIRSR" id="PIRSR602403-1"/>
    </source>
</evidence>
<evidence type="ECO:0000256" key="6">
    <source>
        <dbReference type="ARBA" id="ARBA00023002"/>
    </source>
</evidence>
<dbReference type="GO" id="GO:0016705">
    <property type="term" value="F:oxidoreductase activity, acting on paired donors, with incorporation or reduction of molecular oxygen"/>
    <property type="evidence" value="ECO:0007669"/>
    <property type="project" value="InterPro"/>
</dbReference>
<keyword evidence="7 9" id="KW-0408">Iron</keyword>
<dbReference type="PRINTS" id="PR00465">
    <property type="entry name" value="EP450IV"/>
</dbReference>
<dbReference type="InterPro" id="IPR001128">
    <property type="entry name" value="Cyt_P450"/>
</dbReference>
<keyword evidence="5 9" id="KW-0479">Metal-binding</keyword>
<gene>
    <name evidence="11" type="ORF">OH76DRAFT_1457045</name>
</gene>
<keyword evidence="6" id="KW-0560">Oxidoreductase</keyword>
<evidence type="ECO:0000256" key="4">
    <source>
        <dbReference type="ARBA" id="ARBA00022617"/>
    </source>
</evidence>
<dbReference type="InterPro" id="IPR050121">
    <property type="entry name" value="Cytochrome_P450_monoxygenase"/>
</dbReference>
<keyword evidence="10" id="KW-0812">Transmembrane</keyword>
<keyword evidence="10" id="KW-0472">Membrane</keyword>
<dbReference type="AlphaFoldDB" id="A0A371D2K6"/>
<evidence type="ECO:0000256" key="8">
    <source>
        <dbReference type="ARBA" id="ARBA00023033"/>
    </source>
</evidence>
<evidence type="ECO:0000256" key="3">
    <source>
        <dbReference type="ARBA" id="ARBA00010617"/>
    </source>
</evidence>
<dbReference type="EMBL" id="KZ857424">
    <property type="protein sequence ID" value="RDX46745.1"/>
    <property type="molecule type" value="Genomic_DNA"/>
</dbReference>
<reference evidence="11 12" key="1">
    <citation type="journal article" date="2018" name="Biotechnol. Biofuels">
        <title>Integrative visual omics of the white-rot fungus Polyporus brumalis exposes the biotechnological potential of its oxidative enzymes for delignifying raw plant biomass.</title>
        <authorList>
            <person name="Miyauchi S."/>
            <person name="Rancon A."/>
            <person name="Drula E."/>
            <person name="Hage H."/>
            <person name="Chaduli D."/>
            <person name="Favel A."/>
            <person name="Grisel S."/>
            <person name="Henrissat B."/>
            <person name="Herpoel-Gimbert I."/>
            <person name="Ruiz-Duenas F.J."/>
            <person name="Chevret D."/>
            <person name="Hainaut M."/>
            <person name="Lin J."/>
            <person name="Wang M."/>
            <person name="Pangilinan J."/>
            <person name="Lipzen A."/>
            <person name="Lesage-Meessen L."/>
            <person name="Navarro D."/>
            <person name="Riley R."/>
            <person name="Grigoriev I.V."/>
            <person name="Zhou S."/>
            <person name="Raouche S."/>
            <person name="Rosso M.N."/>
        </authorList>
    </citation>
    <scope>NUCLEOTIDE SEQUENCE [LARGE SCALE GENOMIC DNA]</scope>
    <source>
        <strain evidence="11 12">BRFM 1820</strain>
    </source>
</reference>
<comment type="pathway">
    <text evidence="2">Secondary metabolite biosynthesis.</text>
</comment>
<dbReference type="GO" id="GO:0004497">
    <property type="term" value="F:monooxygenase activity"/>
    <property type="evidence" value="ECO:0007669"/>
    <property type="project" value="UniProtKB-KW"/>
</dbReference>
<evidence type="ECO:0000256" key="7">
    <source>
        <dbReference type="ARBA" id="ARBA00023004"/>
    </source>
</evidence>
<evidence type="ECO:0000256" key="10">
    <source>
        <dbReference type="SAM" id="Phobius"/>
    </source>
</evidence>
<dbReference type="InterPro" id="IPR002403">
    <property type="entry name" value="Cyt_P450_E_grp-IV"/>
</dbReference>
<evidence type="ECO:0000256" key="1">
    <source>
        <dbReference type="ARBA" id="ARBA00001971"/>
    </source>
</evidence>
<dbReference type="GO" id="GO:0005506">
    <property type="term" value="F:iron ion binding"/>
    <property type="evidence" value="ECO:0007669"/>
    <property type="project" value="InterPro"/>
</dbReference>
<evidence type="ECO:0000313" key="11">
    <source>
        <dbReference type="EMBL" id="RDX46745.1"/>
    </source>
</evidence>
<evidence type="ECO:0000313" key="12">
    <source>
        <dbReference type="Proteomes" id="UP000256964"/>
    </source>
</evidence>
<dbReference type="Proteomes" id="UP000256964">
    <property type="component" value="Unassembled WGS sequence"/>
</dbReference>
<dbReference type="STRING" id="139420.A0A371D2K6"/>
<organism evidence="11 12">
    <name type="scientific">Lentinus brumalis</name>
    <dbReference type="NCBI Taxonomy" id="2498619"/>
    <lineage>
        <taxon>Eukaryota</taxon>
        <taxon>Fungi</taxon>
        <taxon>Dikarya</taxon>
        <taxon>Basidiomycota</taxon>
        <taxon>Agaricomycotina</taxon>
        <taxon>Agaricomycetes</taxon>
        <taxon>Polyporales</taxon>
        <taxon>Polyporaceae</taxon>
        <taxon>Lentinus</taxon>
    </lineage>
</organism>
<feature type="binding site" description="axial binding residue" evidence="9">
    <location>
        <position position="477"/>
    </location>
    <ligand>
        <name>heme</name>
        <dbReference type="ChEBI" id="CHEBI:30413"/>
    </ligand>
    <ligandPart>
        <name>Fe</name>
        <dbReference type="ChEBI" id="CHEBI:18248"/>
    </ligandPart>
</feature>
<keyword evidence="12" id="KW-1185">Reference proteome</keyword>
<keyword evidence="10" id="KW-1133">Transmembrane helix</keyword>
<dbReference type="GO" id="GO:0020037">
    <property type="term" value="F:heme binding"/>
    <property type="evidence" value="ECO:0007669"/>
    <property type="project" value="InterPro"/>
</dbReference>
<keyword evidence="4 9" id="KW-0349">Heme</keyword>
<comment type="cofactor">
    <cofactor evidence="1 9">
        <name>heme</name>
        <dbReference type="ChEBI" id="CHEBI:30413"/>
    </cofactor>
</comment>
<proteinExistence type="inferred from homology"/>
<accession>A0A371D2K6</accession>
<dbReference type="PANTHER" id="PTHR24305:SF166">
    <property type="entry name" value="CYTOCHROME P450 12A4, MITOCHONDRIAL-RELATED"/>
    <property type="match status" value="1"/>
</dbReference>
<evidence type="ECO:0000256" key="2">
    <source>
        <dbReference type="ARBA" id="ARBA00005179"/>
    </source>
</evidence>
<protein>
    <submittedName>
        <fullName evidence="11">Cytochrome P450</fullName>
    </submittedName>
</protein>
<dbReference type="Gene3D" id="1.10.630.10">
    <property type="entry name" value="Cytochrome P450"/>
    <property type="match status" value="1"/>
</dbReference>
<dbReference type="PANTHER" id="PTHR24305">
    <property type="entry name" value="CYTOCHROME P450"/>
    <property type="match status" value="1"/>
</dbReference>
<keyword evidence="8" id="KW-0503">Monooxygenase</keyword>
<sequence>MLSDMDGYLIIWLLLGLGIITVIRRYHAGRYIRKLRGPPSPSVLFGHMEQLSHQGSVGVLEQQWCREYGTVWRMKGCLSEDFLMIADPKALQYILHKSGYHFVKGAVSVQVGREINGESGLIAVTGSDHARIRKIMNPAFTSGQLRSFLPLFRRSAQKLGRLWMEDIQNGSQIGQRMDVLAWISRCTLDVIGEVAFDVDCGALDDTVNPIMQAYRNMFAESVPYPSRATLLFRSIWPYLPDKLLRLVKYLPTRDHIHFRRTLDKIEGYASSLVQEKTRAVTVLTMIRSVRANASEDPKHRLSDVEMISQMSTFLLAGHETTSNSMSWLLYELARHPEHQALLRQEIRAVRARVAERGDSDFSVSDMDSMHLVVATIKEILRLHPIVYLYVRVPTRDEVLPLAYPVTNVDGETVNEIPIPSGTNLYLSIWTYNRLPQIWGPDAHEFNPSRFLTQEKMGETYVGVTSNLMTFGAGLQACIGLIEIQAILVELIERFAFATPEDMPEIVQLPAGLATPIVKGEEAVGAQMPLQVTPI</sequence>
<dbReference type="Pfam" id="PF00067">
    <property type="entry name" value="p450"/>
    <property type="match status" value="1"/>
</dbReference>
<dbReference type="OrthoDB" id="1470350at2759"/>
<comment type="similarity">
    <text evidence="3">Belongs to the cytochrome P450 family.</text>
</comment>
<dbReference type="PRINTS" id="PR00385">
    <property type="entry name" value="P450"/>
</dbReference>
<evidence type="ECO:0000256" key="5">
    <source>
        <dbReference type="ARBA" id="ARBA00022723"/>
    </source>
</evidence>
<feature type="transmembrane region" description="Helical" evidence="10">
    <location>
        <begin position="6"/>
        <end position="26"/>
    </location>
</feature>
<dbReference type="InterPro" id="IPR036396">
    <property type="entry name" value="Cyt_P450_sf"/>
</dbReference>
<dbReference type="SUPFAM" id="SSF48264">
    <property type="entry name" value="Cytochrome P450"/>
    <property type="match status" value="1"/>
</dbReference>
<name>A0A371D2K6_9APHY</name>